<organism evidence="1 2">
    <name type="scientific">Cajanus cajan</name>
    <name type="common">Pigeon pea</name>
    <name type="synonym">Cajanus indicus</name>
    <dbReference type="NCBI Taxonomy" id="3821"/>
    <lineage>
        <taxon>Eukaryota</taxon>
        <taxon>Viridiplantae</taxon>
        <taxon>Streptophyta</taxon>
        <taxon>Embryophyta</taxon>
        <taxon>Tracheophyta</taxon>
        <taxon>Spermatophyta</taxon>
        <taxon>Magnoliopsida</taxon>
        <taxon>eudicotyledons</taxon>
        <taxon>Gunneridae</taxon>
        <taxon>Pentapetalae</taxon>
        <taxon>rosids</taxon>
        <taxon>fabids</taxon>
        <taxon>Fabales</taxon>
        <taxon>Fabaceae</taxon>
        <taxon>Papilionoideae</taxon>
        <taxon>50 kb inversion clade</taxon>
        <taxon>NPAAA clade</taxon>
        <taxon>indigoferoid/millettioid clade</taxon>
        <taxon>Phaseoleae</taxon>
        <taxon>Cajanus</taxon>
    </lineage>
</organism>
<evidence type="ECO:0000313" key="1">
    <source>
        <dbReference type="EMBL" id="KYP32875.1"/>
    </source>
</evidence>
<sequence length="278" mass="32398">ILSFMSKGILPFKYLGVPIFKGKPKSSFLLPIVDRIKSKLDMWKGSLLFYMGRVMLVKFVLQSLLLHNFQVYKWPMSLLKMIKSWFMNFIWKGSILYSKPNTIPWHTVCSDVDEGGVGIKSLTEINNAYMVKLCWHFLKKDKDWAYVFASRVFFLINGNVAHYLVSIIWASIRDMYSYVKIHSSWIIGNGKKVNFWTDRWLSVPIVDIMNIDVYVHSKYKSSVHLFIKNGYWHVPPSIQSRIGNQISSIVIPSFEFEDSIKWSLSSDGEMSFKDVYLS</sequence>
<dbReference type="STRING" id="3821.A0A151QRI1"/>
<protein>
    <submittedName>
        <fullName evidence="1">Ribonuclease H protein At1g65750 family</fullName>
    </submittedName>
</protein>
<dbReference type="PANTHER" id="PTHR33116:SF78">
    <property type="entry name" value="OS12G0587133 PROTEIN"/>
    <property type="match status" value="1"/>
</dbReference>
<dbReference type="EMBL" id="KQ485079">
    <property type="protein sequence ID" value="KYP32875.1"/>
    <property type="molecule type" value="Genomic_DNA"/>
</dbReference>
<accession>A0A151QRI1</accession>
<gene>
    <name evidence="1" type="ORF">KK1_046334</name>
</gene>
<evidence type="ECO:0000313" key="2">
    <source>
        <dbReference type="Proteomes" id="UP000075243"/>
    </source>
</evidence>
<keyword evidence="2" id="KW-1185">Reference proteome</keyword>
<name>A0A151QRI1_CAJCA</name>
<proteinExistence type="predicted"/>
<dbReference type="PANTHER" id="PTHR33116">
    <property type="entry name" value="REVERSE TRANSCRIPTASE ZINC-BINDING DOMAIN-CONTAINING PROTEIN-RELATED-RELATED"/>
    <property type="match status" value="1"/>
</dbReference>
<dbReference type="Proteomes" id="UP000075243">
    <property type="component" value="Unassembled WGS sequence"/>
</dbReference>
<dbReference type="AlphaFoldDB" id="A0A151QRI1"/>
<feature type="non-terminal residue" evidence="1">
    <location>
        <position position="1"/>
    </location>
</feature>
<reference evidence="1" key="1">
    <citation type="journal article" date="2012" name="Nat. Biotechnol.">
        <title>Draft genome sequence of pigeonpea (Cajanus cajan), an orphan legume crop of resource-poor farmers.</title>
        <authorList>
            <person name="Varshney R.K."/>
            <person name="Chen W."/>
            <person name="Li Y."/>
            <person name="Bharti A.K."/>
            <person name="Saxena R.K."/>
            <person name="Schlueter J.A."/>
            <person name="Donoghue M.T."/>
            <person name="Azam S."/>
            <person name="Fan G."/>
            <person name="Whaley A.M."/>
            <person name="Farmer A.D."/>
            <person name="Sheridan J."/>
            <person name="Iwata A."/>
            <person name="Tuteja R."/>
            <person name="Penmetsa R.V."/>
            <person name="Wu W."/>
            <person name="Upadhyaya H.D."/>
            <person name="Yang S.P."/>
            <person name="Shah T."/>
            <person name="Saxena K.B."/>
            <person name="Michael T."/>
            <person name="McCombie W.R."/>
            <person name="Yang B."/>
            <person name="Zhang G."/>
            <person name="Yang H."/>
            <person name="Wang J."/>
            <person name="Spillane C."/>
            <person name="Cook D.R."/>
            <person name="May G.D."/>
            <person name="Xu X."/>
            <person name="Jackson S.A."/>
        </authorList>
    </citation>
    <scope>NUCLEOTIDE SEQUENCE [LARGE SCALE GENOMIC DNA]</scope>
</reference>
<dbReference type="Gramene" id="C.cajan_44013.t">
    <property type="protein sequence ID" value="C.cajan_44013.t.cds1"/>
    <property type="gene ID" value="C.cajan_44013"/>
</dbReference>